<evidence type="ECO:0000313" key="5">
    <source>
        <dbReference type="Proteomes" id="UP000826300"/>
    </source>
</evidence>
<dbReference type="AlphaFoldDB" id="A0A8G0ZY65"/>
<reference evidence="4" key="1">
    <citation type="submission" date="2021-02" db="EMBL/GenBank/DDBJ databases">
        <title>Rhodobacter shimadae sp. nov., an aerobic anoxygenic phototrophic bacterium isolated from a hot spring.</title>
        <authorList>
            <person name="Muramatsu S."/>
            <person name="Haruta S."/>
            <person name="Hirose S."/>
            <person name="Hanada S."/>
        </authorList>
    </citation>
    <scope>NUCLEOTIDE SEQUENCE</scope>
    <source>
        <strain evidence="4">N10</strain>
    </source>
</reference>
<keyword evidence="5" id="KW-1185">Reference proteome</keyword>
<evidence type="ECO:0000256" key="1">
    <source>
        <dbReference type="SAM" id="SignalP"/>
    </source>
</evidence>
<dbReference type="RefSeq" id="WP_220662470.1">
    <property type="nucleotide sequence ID" value="NZ_CP069370.1"/>
</dbReference>
<dbReference type="Proteomes" id="UP000826300">
    <property type="component" value="Chromosome"/>
</dbReference>
<dbReference type="PANTHER" id="PTHR36509:SF3">
    <property type="entry name" value="SIGNAL PEPTIDE PROTEIN"/>
    <property type="match status" value="1"/>
</dbReference>
<sequence length="340" mass="36883">MIMAFSGPCGRLVGAALLCIGLTLPVAAQQVVTPDTFIRAETDRMFSDIAGLAGGVNKFLHFRGPTPLDMQTVIRMNRDTLYSGAVIDTSQGATITFPEIPDGRYASILIIDNDHYTPKTIYEPGTHEIPADTPFMFAAVRIHLLNPNDPEEVALVNALQDQFVITAKAATPLPAFDWDTASLDALRAQYEAEAASLVNFNGMMGPRGQVNEETRHLAAASAWGLFPEWDASYLNEFPGLGTDRCFTATYAVPENGAFWSITMYGATGFIEYENSVLNSANTVLNADGGFTAFFGSTELCGDVPNRLDTPEGWNFMMRIYKPGPSVLDGSYRLPEIVPAG</sequence>
<feature type="domain" description="DUF1214" evidence="2">
    <location>
        <begin position="251"/>
        <end position="323"/>
    </location>
</feature>
<dbReference type="SUPFAM" id="SSF160935">
    <property type="entry name" value="VPA0735-like"/>
    <property type="match status" value="1"/>
</dbReference>
<evidence type="ECO:0000259" key="2">
    <source>
        <dbReference type="Pfam" id="PF06742"/>
    </source>
</evidence>
<dbReference type="KEGG" id="nsm:JO391_01570"/>
<gene>
    <name evidence="4" type="ORF">JO391_01570</name>
</gene>
<proteinExistence type="predicted"/>
<feature type="domain" description="DUF1254" evidence="3">
    <location>
        <begin position="56"/>
        <end position="112"/>
    </location>
</feature>
<name>A0A8G0ZY65_9RHOB</name>
<keyword evidence="1" id="KW-0732">Signal</keyword>
<dbReference type="Pfam" id="PF06742">
    <property type="entry name" value="DUF1214"/>
    <property type="match status" value="1"/>
</dbReference>
<dbReference type="PANTHER" id="PTHR36509">
    <property type="entry name" value="BLL3101 PROTEIN"/>
    <property type="match status" value="1"/>
</dbReference>
<organism evidence="4 5">
    <name type="scientific">Neotabrizicola shimadae</name>
    <dbReference type="NCBI Taxonomy" id="2807096"/>
    <lineage>
        <taxon>Bacteria</taxon>
        <taxon>Pseudomonadati</taxon>
        <taxon>Pseudomonadota</taxon>
        <taxon>Alphaproteobacteria</taxon>
        <taxon>Rhodobacterales</taxon>
        <taxon>Paracoccaceae</taxon>
        <taxon>Neotabrizicola</taxon>
    </lineage>
</organism>
<evidence type="ECO:0000259" key="3">
    <source>
        <dbReference type="Pfam" id="PF06863"/>
    </source>
</evidence>
<feature type="chain" id="PRO_5034209283" evidence="1">
    <location>
        <begin position="29"/>
        <end position="340"/>
    </location>
</feature>
<dbReference type="Gene3D" id="2.60.120.1600">
    <property type="match status" value="1"/>
</dbReference>
<dbReference type="InterPro" id="IPR010679">
    <property type="entry name" value="DUF1254"/>
</dbReference>
<dbReference type="Pfam" id="PF06863">
    <property type="entry name" value="DUF1254"/>
    <property type="match status" value="1"/>
</dbReference>
<dbReference type="EMBL" id="CP069370">
    <property type="protein sequence ID" value="QYZ70254.1"/>
    <property type="molecule type" value="Genomic_DNA"/>
</dbReference>
<evidence type="ECO:0000313" key="4">
    <source>
        <dbReference type="EMBL" id="QYZ70254.1"/>
    </source>
</evidence>
<feature type="signal peptide" evidence="1">
    <location>
        <begin position="1"/>
        <end position="28"/>
    </location>
</feature>
<accession>A0A8G0ZY65</accession>
<dbReference type="InterPro" id="IPR010621">
    <property type="entry name" value="DUF1214"/>
</dbReference>
<protein>
    <submittedName>
        <fullName evidence="4">DUF1254 domain-containing protein</fullName>
    </submittedName>
</protein>